<keyword evidence="2" id="KW-1185">Reference proteome</keyword>
<evidence type="ECO:0000313" key="1">
    <source>
        <dbReference type="EMBL" id="KAK3021639.1"/>
    </source>
</evidence>
<comment type="caution">
    <text evidence="1">The sequence shown here is derived from an EMBL/GenBank/DDBJ whole genome shotgun (WGS) entry which is preliminary data.</text>
</comment>
<dbReference type="Proteomes" id="UP001188597">
    <property type="component" value="Unassembled WGS sequence"/>
</dbReference>
<gene>
    <name evidence="1" type="ORF">RJ639_046363</name>
</gene>
<name>A0AA88W7Z5_9ASTE</name>
<organism evidence="1 2">
    <name type="scientific">Escallonia herrerae</name>
    <dbReference type="NCBI Taxonomy" id="1293975"/>
    <lineage>
        <taxon>Eukaryota</taxon>
        <taxon>Viridiplantae</taxon>
        <taxon>Streptophyta</taxon>
        <taxon>Embryophyta</taxon>
        <taxon>Tracheophyta</taxon>
        <taxon>Spermatophyta</taxon>
        <taxon>Magnoliopsida</taxon>
        <taxon>eudicotyledons</taxon>
        <taxon>Gunneridae</taxon>
        <taxon>Pentapetalae</taxon>
        <taxon>asterids</taxon>
        <taxon>campanulids</taxon>
        <taxon>Escalloniales</taxon>
        <taxon>Escalloniaceae</taxon>
        <taxon>Escallonia</taxon>
    </lineage>
</organism>
<dbReference type="AlphaFoldDB" id="A0AA88W7Z5"/>
<evidence type="ECO:0008006" key="3">
    <source>
        <dbReference type="Google" id="ProtNLM"/>
    </source>
</evidence>
<sequence length="93" mass="10461">MLFLRRNHSFSESAVNFPELRPNSIYFSDDLAHTGALKISSTGSQYGVSSAAWKIALSRPIVESITTHLDCRLSMPTPLLVRKQRDEKADIRI</sequence>
<dbReference type="EMBL" id="JAVXUP010000750">
    <property type="protein sequence ID" value="KAK3021639.1"/>
    <property type="molecule type" value="Genomic_DNA"/>
</dbReference>
<evidence type="ECO:0000313" key="2">
    <source>
        <dbReference type="Proteomes" id="UP001188597"/>
    </source>
</evidence>
<accession>A0AA88W7Z5</accession>
<proteinExistence type="predicted"/>
<reference evidence="1" key="1">
    <citation type="submission" date="2022-12" db="EMBL/GenBank/DDBJ databases">
        <title>Draft genome assemblies for two species of Escallonia (Escalloniales).</title>
        <authorList>
            <person name="Chanderbali A."/>
            <person name="Dervinis C."/>
            <person name="Anghel I."/>
            <person name="Soltis D."/>
            <person name="Soltis P."/>
            <person name="Zapata F."/>
        </authorList>
    </citation>
    <scope>NUCLEOTIDE SEQUENCE</scope>
    <source>
        <strain evidence="1">UCBG64.0493</strain>
        <tissue evidence="1">Leaf</tissue>
    </source>
</reference>
<protein>
    <recommendedName>
        <fullName evidence="3">DUF295 domain-containing protein</fullName>
    </recommendedName>
</protein>